<feature type="region of interest" description="Disordered" evidence="1">
    <location>
        <begin position="82"/>
        <end position="124"/>
    </location>
</feature>
<dbReference type="InterPro" id="IPR036859">
    <property type="entry name" value="CAP-Gly_dom_sf"/>
</dbReference>
<accession>A0ABN9QDI7</accession>
<comment type="caution">
    <text evidence="3">The sequence shown here is derived from an EMBL/GenBank/DDBJ whole genome shotgun (WGS) entry which is preliminary data.</text>
</comment>
<organism evidence="3 4">
    <name type="scientific">Prorocentrum cordatum</name>
    <dbReference type="NCBI Taxonomy" id="2364126"/>
    <lineage>
        <taxon>Eukaryota</taxon>
        <taxon>Sar</taxon>
        <taxon>Alveolata</taxon>
        <taxon>Dinophyceae</taxon>
        <taxon>Prorocentrales</taxon>
        <taxon>Prorocentraceae</taxon>
        <taxon>Prorocentrum</taxon>
    </lineage>
</organism>
<reference evidence="3" key="1">
    <citation type="submission" date="2023-10" db="EMBL/GenBank/DDBJ databases">
        <authorList>
            <person name="Chen Y."/>
            <person name="Shah S."/>
            <person name="Dougan E. K."/>
            <person name="Thang M."/>
            <person name="Chan C."/>
        </authorList>
    </citation>
    <scope>NUCLEOTIDE SEQUENCE [LARGE SCALE GENOMIC DNA]</scope>
</reference>
<feature type="compositionally biased region" description="Basic and acidic residues" evidence="1">
    <location>
        <begin position="82"/>
        <end position="92"/>
    </location>
</feature>
<name>A0ABN9QDI7_9DINO</name>
<sequence length="204" mass="21765">RLPSPVVAPAPAAAPTPAAKPTLAASPSAPAETSRRPSALAGFKASIATDKPQTAEARSPRSPSPLRESEVLAARLEEKARALAAKATERPRRSSALAGFKASLDTDKPRPVEARPTPTFHKEPARFRVGQRVVLNGVHEGTVRYVGPTNFADGDWVGVELFGEDPRRRARRHLPGPRVLQLPRGQRCTAAPLPDHGGRGVQQN</sequence>
<dbReference type="EMBL" id="CAUYUJ010003118">
    <property type="protein sequence ID" value="CAK0803981.1"/>
    <property type="molecule type" value="Genomic_DNA"/>
</dbReference>
<proteinExistence type="predicted"/>
<protein>
    <recommendedName>
        <fullName evidence="2">CAP-Gly domain-containing protein</fullName>
    </recommendedName>
</protein>
<feature type="compositionally biased region" description="Basic and acidic residues" evidence="1">
    <location>
        <begin position="104"/>
        <end position="113"/>
    </location>
</feature>
<dbReference type="InterPro" id="IPR000938">
    <property type="entry name" value="CAP-Gly_domain"/>
</dbReference>
<keyword evidence="4" id="KW-1185">Reference proteome</keyword>
<evidence type="ECO:0000256" key="1">
    <source>
        <dbReference type="SAM" id="MobiDB-lite"/>
    </source>
</evidence>
<evidence type="ECO:0000313" key="3">
    <source>
        <dbReference type="EMBL" id="CAK0803981.1"/>
    </source>
</evidence>
<gene>
    <name evidence="3" type="ORF">PCOR1329_LOCUS10929</name>
</gene>
<feature type="compositionally biased region" description="Pro residues" evidence="1">
    <location>
        <begin position="1"/>
        <end position="14"/>
    </location>
</feature>
<feature type="region of interest" description="Disordered" evidence="1">
    <location>
        <begin position="1"/>
        <end position="70"/>
    </location>
</feature>
<feature type="compositionally biased region" description="Low complexity" evidence="1">
    <location>
        <begin position="55"/>
        <end position="66"/>
    </location>
</feature>
<feature type="domain" description="CAP-Gly" evidence="2">
    <location>
        <begin position="129"/>
        <end position="171"/>
    </location>
</feature>
<feature type="compositionally biased region" description="Low complexity" evidence="1">
    <location>
        <begin position="15"/>
        <end position="39"/>
    </location>
</feature>
<feature type="non-terminal residue" evidence="3">
    <location>
        <position position="1"/>
    </location>
</feature>
<dbReference type="Proteomes" id="UP001189429">
    <property type="component" value="Unassembled WGS sequence"/>
</dbReference>
<evidence type="ECO:0000313" key="4">
    <source>
        <dbReference type="Proteomes" id="UP001189429"/>
    </source>
</evidence>
<dbReference type="SUPFAM" id="SSF74924">
    <property type="entry name" value="Cap-Gly domain"/>
    <property type="match status" value="1"/>
</dbReference>
<dbReference type="SMART" id="SM01052">
    <property type="entry name" value="CAP_GLY"/>
    <property type="match status" value="1"/>
</dbReference>
<dbReference type="Pfam" id="PF01302">
    <property type="entry name" value="CAP_GLY"/>
    <property type="match status" value="1"/>
</dbReference>
<dbReference type="Gene3D" id="2.30.30.190">
    <property type="entry name" value="CAP Gly-rich-like domain"/>
    <property type="match status" value="1"/>
</dbReference>
<feature type="region of interest" description="Disordered" evidence="1">
    <location>
        <begin position="165"/>
        <end position="204"/>
    </location>
</feature>
<evidence type="ECO:0000259" key="2">
    <source>
        <dbReference type="SMART" id="SM01052"/>
    </source>
</evidence>